<dbReference type="EMBL" id="ASPP01000334">
    <property type="protein sequence ID" value="ETO36741.1"/>
    <property type="molecule type" value="Genomic_DNA"/>
</dbReference>
<gene>
    <name evidence="1" type="ORF">RFI_00321</name>
</gene>
<accession>X6PEV7</accession>
<dbReference type="Proteomes" id="UP000023152">
    <property type="component" value="Unassembled WGS sequence"/>
</dbReference>
<dbReference type="AlphaFoldDB" id="X6PEV7"/>
<organism evidence="1 2">
    <name type="scientific">Reticulomyxa filosa</name>
    <dbReference type="NCBI Taxonomy" id="46433"/>
    <lineage>
        <taxon>Eukaryota</taxon>
        <taxon>Sar</taxon>
        <taxon>Rhizaria</taxon>
        <taxon>Retaria</taxon>
        <taxon>Foraminifera</taxon>
        <taxon>Monothalamids</taxon>
        <taxon>Reticulomyxidae</taxon>
        <taxon>Reticulomyxa</taxon>
    </lineage>
</organism>
<keyword evidence="2" id="KW-1185">Reference proteome</keyword>
<name>X6PEV7_RETFI</name>
<protein>
    <submittedName>
        <fullName evidence="1">Uncharacterized protein</fullName>
    </submittedName>
</protein>
<evidence type="ECO:0000313" key="2">
    <source>
        <dbReference type="Proteomes" id="UP000023152"/>
    </source>
</evidence>
<proteinExistence type="predicted"/>
<comment type="caution">
    <text evidence="1">The sequence shown here is derived from an EMBL/GenBank/DDBJ whole genome shotgun (WGS) entry which is preliminary data.</text>
</comment>
<sequence length="199" mass="23063">MKFRPLVHPEEYYIKSDAPQHIYTAETSDNMKLHSAMVFDNTAVAHRVRLLKNLSNNVCNRGFLAFFIVDPKKPIFSYRDNPTFVREHYIALIDHILVSIATKSEDENSGNQFIRYVEIAKIICEFANMGYRLKEAKKFRQQSIEIKSNNKSTWGSTCYGNSGETKFYAMRHSHFTGDDEIRFNRSTTDSGADLKIFLE</sequence>
<evidence type="ECO:0000313" key="1">
    <source>
        <dbReference type="EMBL" id="ETO36741.1"/>
    </source>
</evidence>
<reference evidence="1 2" key="1">
    <citation type="journal article" date="2013" name="Curr. Biol.">
        <title>The Genome of the Foraminiferan Reticulomyxa filosa.</title>
        <authorList>
            <person name="Glockner G."/>
            <person name="Hulsmann N."/>
            <person name="Schleicher M."/>
            <person name="Noegel A.A."/>
            <person name="Eichinger L."/>
            <person name="Gallinger C."/>
            <person name="Pawlowski J."/>
            <person name="Sierra R."/>
            <person name="Euteneuer U."/>
            <person name="Pillet L."/>
            <person name="Moustafa A."/>
            <person name="Platzer M."/>
            <person name="Groth M."/>
            <person name="Szafranski K."/>
            <person name="Schliwa M."/>
        </authorList>
    </citation>
    <scope>NUCLEOTIDE SEQUENCE [LARGE SCALE GENOMIC DNA]</scope>
</reference>